<sequence length="73" mass="8611">MLRETERTPGWKEKTLEALKTPTKWNELGELNDVKGRKKLLEEQNQPACSRDRTARWDLSCLSQLARQEKEIQ</sequence>
<organism evidence="1 2">
    <name type="scientific">Pleurodeles waltl</name>
    <name type="common">Iberian ribbed newt</name>
    <dbReference type="NCBI Taxonomy" id="8319"/>
    <lineage>
        <taxon>Eukaryota</taxon>
        <taxon>Metazoa</taxon>
        <taxon>Chordata</taxon>
        <taxon>Craniata</taxon>
        <taxon>Vertebrata</taxon>
        <taxon>Euteleostomi</taxon>
        <taxon>Amphibia</taxon>
        <taxon>Batrachia</taxon>
        <taxon>Caudata</taxon>
        <taxon>Salamandroidea</taxon>
        <taxon>Salamandridae</taxon>
        <taxon>Pleurodelinae</taxon>
        <taxon>Pleurodeles</taxon>
    </lineage>
</organism>
<dbReference type="AlphaFoldDB" id="A0AAV7PAV0"/>
<dbReference type="Proteomes" id="UP001066276">
    <property type="component" value="Chromosome 7"/>
</dbReference>
<name>A0AAV7PAV0_PLEWA</name>
<protein>
    <submittedName>
        <fullName evidence="1">Uncharacterized protein</fullName>
    </submittedName>
</protein>
<dbReference type="EMBL" id="JANPWB010000011">
    <property type="protein sequence ID" value="KAJ1123693.1"/>
    <property type="molecule type" value="Genomic_DNA"/>
</dbReference>
<comment type="caution">
    <text evidence="1">The sequence shown here is derived from an EMBL/GenBank/DDBJ whole genome shotgun (WGS) entry which is preliminary data.</text>
</comment>
<gene>
    <name evidence="1" type="ORF">NDU88_002161</name>
</gene>
<evidence type="ECO:0000313" key="1">
    <source>
        <dbReference type="EMBL" id="KAJ1123693.1"/>
    </source>
</evidence>
<evidence type="ECO:0000313" key="2">
    <source>
        <dbReference type="Proteomes" id="UP001066276"/>
    </source>
</evidence>
<proteinExistence type="predicted"/>
<accession>A0AAV7PAV0</accession>
<reference evidence="1" key="1">
    <citation type="journal article" date="2022" name="bioRxiv">
        <title>Sequencing and chromosome-scale assembly of the giantPleurodeles waltlgenome.</title>
        <authorList>
            <person name="Brown T."/>
            <person name="Elewa A."/>
            <person name="Iarovenko S."/>
            <person name="Subramanian E."/>
            <person name="Araus A.J."/>
            <person name="Petzold A."/>
            <person name="Susuki M."/>
            <person name="Suzuki K.-i.T."/>
            <person name="Hayashi T."/>
            <person name="Toyoda A."/>
            <person name="Oliveira C."/>
            <person name="Osipova E."/>
            <person name="Leigh N.D."/>
            <person name="Simon A."/>
            <person name="Yun M.H."/>
        </authorList>
    </citation>
    <scope>NUCLEOTIDE SEQUENCE</scope>
    <source>
        <strain evidence="1">20211129_DDA</strain>
        <tissue evidence="1">Liver</tissue>
    </source>
</reference>
<keyword evidence="2" id="KW-1185">Reference proteome</keyword>